<organism evidence="5 6">
    <name type="scientific">Marinoscillum furvescens DSM 4134</name>
    <dbReference type="NCBI Taxonomy" id="1122208"/>
    <lineage>
        <taxon>Bacteria</taxon>
        <taxon>Pseudomonadati</taxon>
        <taxon>Bacteroidota</taxon>
        <taxon>Cytophagia</taxon>
        <taxon>Cytophagales</taxon>
        <taxon>Reichenbachiellaceae</taxon>
        <taxon>Marinoscillum</taxon>
    </lineage>
</organism>
<evidence type="ECO:0000313" key="5">
    <source>
        <dbReference type="EMBL" id="RED96000.1"/>
    </source>
</evidence>
<dbReference type="GO" id="GO:0004065">
    <property type="term" value="F:arylsulfatase activity"/>
    <property type="evidence" value="ECO:0007669"/>
    <property type="project" value="TreeGrafter"/>
</dbReference>
<comment type="caution">
    <text evidence="5">The sequence shown here is derived from an EMBL/GenBank/DDBJ whole genome shotgun (WGS) entry which is preliminary data.</text>
</comment>
<keyword evidence="3" id="KW-0732">Signal</keyword>
<protein>
    <submittedName>
        <fullName evidence="5">Arylsulfatase A-like enzyme</fullName>
    </submittedName>
</protein>
<dbReference type="RefSeq" id="WP_115869166.1">
    <property type="nucleotide sequence ID" value="NZ_QREG01000016.1"/>
</dbReference>
<accession>A0A3D9KZL2</accession>
<evidence type="ECO:0000256" key="1">
    <source>
        <dbReference type="ARBA" id="ARBA00008779"/>
    </source>
</evidence>
<proteinExistence type="inferred from homology"/>
<name>A0A3D9KZL2_MARFU</name>
<dbReference type="PANTHER" id="PTHR42693:SF53">
    <property type="entry name" value="ENDO-4-O-SULFATASE"/>
    <property type="match status" value="1"/>
</dbReference>
<dbReference type="SUPFAM" id="SSF53649">
    <property type="entry name" value="Alkaline phosphatase-like"/>
    <property type="match status" value="1"/>
</dbReference>
<dbReference type="AlphaFoldDB" id="A0A3D9KZL2"/>
<dbReference type="Gene3D" id="3.40.720.10">
    <property type="entry name" value="Alkaline Phosphatase, subunit A"/>
    <property type="match status" value="1"/>
</dbReference>
<dbReference type="Proteomes" id="UP000256779">
    <property type="component" value="Unassembled WGS sequence"/>
</dbReference>
<feature type="signal peptide" evidence="3">
    <location>
        <begin position="1"/>
        <end position="24"/>
    </location>
</feature>
<dbReference type="InterPro" id="IPR017850">
    <property type="entry name" value="Alkaline_phosphatase_core_sf"/>
</dbReference>
<dbReference type="OrthoDB" id="9789742at2"/>
<evidence type="ECO:0000256" key="3">
    <source>
        <dbReference type="SAM" id="SignalP"/>
    </source>
</evidence>
<comment type="similarity">
    <text evidence="1">Belongs to the sulfatase family.</text>
</comment>
<reference evidence="5 6" key="1">
    <citation type="submission" date="2018-07" db="EMBL/GenBank/DDBJ databases">
        <title>Genomic Encyclopedia of Type Strains, Phase IV (KMG-IV): sequencing the most valuable type-strain genomes for metagenomic binning, comparative biology and taxonomic classification.</title>
        <authorList>
            <person name="Goeker M."/>
        </authorList>
    </citation>
    <scope>NUCLEOTIDE SEQUENCE [LARGE SCALE GENOMIC DNA]</scope>
    <source>
        <strain evidence="5 6">DSM 4134</strain>
    </source>
</reference>
<dbReference type="CDD" id="cd16027">
    <property type="entry name" value="SGSH"/>
    <property type="match status" value="1"/>
</dbReference>
<dbReference type="PANTHER" id="PTHR42693">
    <property type="entry name" value="ARYLSULFATASE FAMILY MEMBER"/>
    <property type="match status" value="1"/>
</dbReference>
<dbReference type="InterPro" id="IPR050738">
    <property type="entry name" value="Sulfatase"/>
</dbReference>
<feature type="chain" id="PRO_5017564998" evidence="3">
    <location>
        <begin position="25"/>
        <end position="616"/>
    </location>
</feature>
<feature type="domain" description="Sulfatase N-terminal" evidence="4">
    <location>
        <begin position="28"/>
        <end position="303"/>
    </location>
</feature>
<evidence type="ECO:0000259" key="4">
    <source>
        <dbReference type="Pfam" id="PF00884"/>
    </source>
</evidence>
<evidence type="ECO:0000313" key="6">
    <source>
        <dbReference type="Proteomes" id="UP000256779"/>
    </source>
</evidence>
<keyword evidence="6" id="KW-1185">Reference proteome</keyword>
<keyword evidence="2" id="KW-0378">Hydrolase</keyword>
<sequence length="616" mass="70325">MSCKTMGKWMVLVCLVCLQWSVSAQERPNIVWIVSEDNSKHYLKLFDDNGVETPHIEKLAQQGVKFTRAFSNGAVCSVARSAIISGCYGPRTGTQFHRHQEPAPMPDGVEMFPAYLRKAGYYTANNAKEDYNFVKGDNVWDESSKKASWKNRGANQPFFYVHNIGTTHESRLHFSKEDMQQPTKVNPDAYQVQPNHPDTELFRYTNAYYRDKIQQMDAQLGEVVEKLEADGLLDDTFIFYYGDHGGVLPGSKGYIYETGLHVPMVVYVPKKYQHLVAAPTGGETDAFVSFVDLGPTVLHLAGVEVPAGMDGKPFLGKAVSAKKLAKRNITYGYADRFDEKYDLVRSVRKGKYKYIRSYQPFTIDGLQNNYRYKQLAYEEWRSLYLDGKLDHAQTAFFEPRPAEMLFDVEEDPYETKNLAKDPQFAKTLRDLRDELHEWVTSMPDLSFYPEHVLLSDALTDPVTFGKQNKKQIQRYLAIADLMLQPFDQVQSRLAKALASEDPWERYWALIACSTFGTDAELFYDQAETMQQTDPELLNRIRAAEFLAVAKGQNPEKAMTEALCKSENPTEALLMLNTITLMNSAPYGFAVRVEASRLNPVVRDDNQVKWRLEYLTH</sequence>
<dbReference type="EMBL" id="QREG01000016">
    <property type="protein sequence ID" value="RED96000.1"/>
    <property type="molecule type" value="Genomic_DNA"/>
</dbReference>
<evidence type="ECO:0000256" key="2">
    <source>
        <dbReference type="ARBA" id="ARBA00022801"/>
    </source>
</evidence>
<gene>
    <name evidence="5" type="ORF">C7460_11658</name>
</gene>
<dbReference type="InterPro" id="IPR000917">
    <property type="entry name" value="Sulfatase_N"/>
</dbReference>
<dbReference type="Pfam" id="PF00884">
    <property type="entry name" value="Sulfatase"/>
    <property type="match status" value="1"/>
</dbReference>